<organism evidence="2 3">
    <name type="scientific">Aquibacillus salsiterrae</name>
    <dbReference type="NCBI Taxonomy" id="2950439"/>
    <lineage>
        <taxon>Bacteria</taxon>
        <taxon>Bacillati</taxon>
        <taxon>Bacillota</taxon>
        <taxon>Bacilli</taxon>
        <taxon>Bacillales</taxon>
        <taxon>Bacillaceae</taxon>
        <taxon>Aquibacillus</taxon>
    </lineage>
</organism>
<keyword evidence="1" id="KW-0472">Membrane</keyword>
<keyword evidence="3" id="KW-1185">Reference proteome</keyword>
<dbReference type="Proteomes" id="UP001145069">
    <property type="component" value="Unassembled WGS sequence"/>
</dbReference>
<dbReference type="RefSeq" id="WP_272447200.1">
    <property type="nucleotide sequence ID" value="NZ_JAMQKC010000020.1"/>
</dbReference>
<dbReference type="AlphaFoldDB" id="A0A9X4AFP7"/>
<protein>
    <submittedName>
        <fullName evidence="2">Uncharacterized protein</fullName>
    </submittedName>
</protein>
<keyword evidence="1" id="KW-1133">Transmembrane helix</keyword>
<keyword evidence="1" id="KW-0812">Transmembrane</keyword>
<sequence>MDELLYIVAFVVAIIGAFSFLNYGKKKQVKFARIKNEQNSTRKKD</sequence>
<evidence type="ECO:0000313" key="2">
    <source>
        <dbReference type="EMBL" id="MDC3418136.1"/>
    </source>
</evidence>
<evidence type="ECO:0000256" key="1">
    <source>
        <dbReference type="SAM" id="Phobius"/>
    </source>
</evidence>
<dbReference type="EMBL" id="JAMQKC010000020">
    <property type="protein sequence ID" value="MDC3418136.1"/>
    <property type="molecule type" value="Genomic_DNA"/>
</dbReference>
<evidence type="ECO:0000313" key="3">
    <source>
        <dbReference type="Proteomes" id="UP001145069"/>
    </source>
</evidence>
<name>A0A9X4AFP7_9BACI</name>
<feature type="transmembrane region" description="Helical" evidence="1">
    <location>
        <begin position="6"/>
        <end position="24"/>
    </location>
</feature>
<reference evidence="2" key="1">
    <citation type="submission" date="2022-06" db="EMBL/GenBank/DDBJ databases">
        <title>Aquibacillus sp. a new bacterium isolated from soil saline samples.</title>
        <authorList>
            <person name="Galisteo C."/>
            <person name="De La Haba R."/>
            <person name="Sanchez-Porro C."/>
            <person name="Ventosa A."/>
        </authorList>
    </citation>
    <scope>NUCLEOTIDE SEQUENCE</scope>
    <source>
        <strain evidence="2">3ASR75-54</strain>
    </source>
</reference>
<gene>
    <name evidence="2" type="ORF">NC799_14695</name>
</gene>
<accession>A0A9X4AFP7</accession>
<proteinExistence type="predicted"/>
<comment type="caution">
    <text evidence="2">The sequence shown here is derived from an EMBL/GenBank/DDBJ whole genome shotgun (WGS) entry which is preliminary data.</text>
</comment>